<keyword evidence="3" id="KW-1003">Cell membrane</keyword>
<reference evidence="9" key="2">
    <citation type="submission" date="2021-04" db="EMBL/GenBank/DDBJ databases">
        <authorList>
            <person name="Gilroy R."/>
        </authorList>
    </citation>
    <scope>NUCLEOTIDE SEQUENCE</scope>
    <source>
        <strain evidence="9">4376</strain>
    </source>
</reference>
<dbReference type="InterPro" id="IPR007353">
    <property type="entry name" value="DUF421"/>
</dbReference>
<dbReference type="AlphaFoldDB" id="A0A9D1RYG3"/>
<keyword evidence="6 7" id="KW-0472">Membrane</keyword>
<evidence type="ECO:0000256" key="2">
    <source>
        <dbReference type="ARBA" id="ARBA00006448"/>
    </source>
</evidence>
<keyword evidence="5 7" id="KW-1133">Transmembrane helix</keyword>
<feature type="transmembrane region" description="Helical" evidence="7">
    <location>
        <begin position="87"/>
        <end position="107"/>
    </location>
</feature>
<dbReference type="PANTHER" id="PTHR34582:SF6">
    <property type="entry name" value="UPF0702 TRANSMEMBRANE PROTEIN YCAP"/>
    <property type="match status" value="1"/>
</dbReference>
<dbReference type="EMBL" id="DXFZ01000043">
    <property type="protein sequence ID" value="HIW95588.1"/>
    <property type="molecule type" value="Genomic_DNA"/>
</dbReference>
<comment type="subcellular location">
    <subcellularLocation>
        <location evidence="1">Cell membrane</location>
        <topology evidence="1">Multi-pass membrane protein</topology>
    </subcellularLocation>
</comment>
<reference evidence="9" key="1">
    <citation type="journal article" date="2021" name="PeerJ">
        <title>Extensive microbial diversity within the chicken gut microbiome revealed by metagenomics and culture.</title>
        <authorList>
            <person name="Gilroy R."/>
            <person name="Ravi A."/>
            <person name="Getino M."/>
            <person name="Pursley I."/>
            <person name="Horton D.L."/>
            <person name="Alikhan N.F."/>
            <person name="Baker D."/>
            <person name="Gharbi K."/>
            <person name="Hall N."/>
            <person name="Watson M."/>
            <person name="Adriaenssens E.M."/>
            <person name="Foster-Nyarko E."/>
            <person name="Jarju S."/>
            <person name="Secka A."/>
            <person name="Antonio M."/>
            <person name="Oren A."/>
            <person name="Chaudhuri R.R."/>
            <person name="La Ragione R."/>
            <person name="Hildebrand F."/>
            <person name="Pallen M.J."/>
        </authorList>
    </citation>
    <scope>NUCLEOTIDE SEQUENCE</scope>
    <source>
        <strain evidence="9">4376</strain>
    </source>
</reference>
<evidence type="ECO:0000256" key="5">
    <source>
        <dbReference type="ARBA" id="ARBA00022989"/>
    </source>
</evidence>
<dbReference type="GO" id="GO:0005886">
    <property type="term" value="C:plasma membrane"/>
    <property type="evidence" value="ECO:0007669"/>
    <property type="project" value="UniProtKB-SubCell"/>
</dbReference>
<gene>
    <name evidence="9" type="ORF">H9867_03760</name>
</gene>
<evidence type="ECO:0000256" key="3">
    <source>
        <dbReference type="ARBA" id="ARBA00022475"/>
    </source>
</evidence>
<evidence type="ECO:0000313" key="9">
    <source>
        <dbReference type="EMBL" id="HIW95588.1"/>
    </source>
</evidence>
<evidence type="ECO:0000256" key="7">
    <source>
        <dbReference type="SAM" id="Phobius"/>
    </source>
</evidence>
<accession>A0A9D1RYG3</accession>
<keyword evidence="4 7" id="KW-0812">Transmembrane</keyword>
<evidence type="ECO:0000259" key="8">
    <source>
        <dbReference type="Pfam" id="PF04239"/>
    </source>
</evidence>
<dbReference type="PANTHER" id="PTHR34582">
    <property type="entry name" value="UPF0702 TRANSMEMBRANE PROTEIN YCAP"/>
    <property type="match status" value="1"/>
</dbReference>
<comment type="similarity">
    <text evidence="2">Belongs to the UPF0702 family.</text>
</comment>
<evidence type="ECO:0000313" key="10">
    <source>
        <dbReference type="Proteomes" id="UP000824189"/>
    </source>
</evidence>
<dbReference type="Pfam" id="PF04239">
    <property type="entry name" value="DUF421"/>
    <property type="match status" value="1"/>
</dbReference>
<organism evidence="9 10">
    <name type="scientific">Candidatus Corynebacterium gallistercoris</name>
    <dbReference type="NCBI Taxonomy" id="2838530"/>
    <lineage>
        <taxon>Bacteria</taxon>
        <taxon>Bacillati</taxon>
        <taxon>Actinomycetota</taxon>
        <taxon>Actinomycetes</taxon>
        <taxon>Mycobacteriales</taxon>
        <taxon>Corynebacteriaceae</taxon>
        <taxon>Corynebacterium</taxon>
    </lineage>
</organism>
<evidence type="ECO:0000256" key="6">
    <source>
        <dbReference type="ARBA" id="ARBA00023136"/>
    </source>
</evidence>
<sequence length="198" mass="20975">MPPLTLSLDFLTPDQGWGAVLEEQLGLELWRVPVVIVSAIGIYLTFLLLVRIFGARILSPMGGFDAILLIMVGAVAGRVIIGHPPSLAAGVLGLFTLMALVAMFGAMRHVTGIGHTINAQPVVLVAHGKLLEDALAHTHTDLEDVRAAARQVGIADLNQVAAMILESNGSVSVIREGQPLDEFMFTDVQGAEAVLRAL</sequence>
<protein>
    <submittedName>
        <fullName evidence="9">DUF421 domain-containing protein</fullName>
    </submittedName>
</protein>
<feature type="transmembrane region" description="Helical" evidence="7">
    <location>
        <begin position="62"/>
        <end position="81"/>
    </location>
</feature>
<dbReference type="Proteomes" id="UP000824189">
    <property type="component" value="Unassembled WGS sequence"/>
</dbReference>
<dbReference type="InterPro" id="IPR023090">
    <property type="entry name" value="UPF0702_alpha/beta_dom_sf"/>
</dbReference>
<feature type="transmembrane region" description="Helical" evidence="7">
    <location>
        <begin position="30"/>
        <end position="50"/>
    </location>
</feature>
<evidence type="ECO:0000256" key="4">
    <source>
        <dbReference type="ARBA" id="ARBA00022692"/>
    </source>
</evidence>
<proteinExistence type="inferred from homology"/>
<feature type="domain" description="YetF C-terminal" evidence="8">
    <location>
        <begin position="110"/>
        <end position="179"/>
    </location>
</feature>
<comment type="caution">
    <text evidence="9">The sequence shown here is derived from an EMBL/GenBank/DDBJ whole genome shotgun (WGS) entry which is preliminary data.</text>
</comment>
<dbReference type="Gene3D" id="3.30.240.20">
    <property type="entry name" value="bsu07140 like domains"/>
    <property type="match status" value="1"/>
</dbReference>
<evidence type="ECO:0000256" key="1">
    <source>
        <dbReference type="ARBA" id="ARBA00004651"/>
    </source>
</evidence>
<name>A0A9D1RYG3_9CORY</name>